<accession>A0A9W4SZV9</accession>
<comment type="caution">
    <text evidence="5">The sequence shown here is derived from an EMBL/GenBank/DDBJ whole genome shotgun (WGS) entry which is preliminary data.</text>
</comment>
<name>A0A9W4SZV9_9GLOM</name>
<feature type="region of interest" description="Disordered" evidence="3">
    <location>
        <begin position="1"/>
        <end position="64"/>
    </location>
</feature>
<dbReference type="Proteomes" id="UP001153678">
    <property type="component" value="Unassembled WGS sequence"/>
</dbReference>
<dbReference type="GO" id="GO:0003729">
    <property type="term" value="F:mRNA binding"/>
    <property type="evidence" value="ECO:0007669"/>
    <property type="project" value="TreeGrafter"/>
</dbReference>
<evidence type="ECO:0000313" key="5">
    <source>
        <dbReference type="EMBL" id="CAI2187604.1"/>
    </source>
</evidence>
<evidence type="ECO:0000256" key="3">
    <source>
        <dbReference type="SAM" id="MobiDB-lite"/>
    </source>
</evidence>
<dbReference type="InterPro" id="IPR000504">
    <property type="entry name" value="RRM_dom"/>
</dbReference>
<dbReference type="Pfam" id="PF00076">
    <property type="entry name" value="RRM_1"/>
    <property type="match status" value="1"/>
</dbReference>
<proteinExistence type="predicted"/>
<dbReference type="PANTHER" id="PTHR19965:SF82">
    <property type="entry name" value="THO COMPLEX SUBUNIT 4"/>
    <property type="match status" value="1"/>
</dbReference>
<dbReference type="AlphaFoldDB" id="A0A9W4SZV9"/>
<dbReference type="GO" id="GO:0005634">
    <property type="term" value="C:nucleus"/>
    <property type="evidence" value="ECO:0007669"/>
    <property type="project" value="TreeGrafter"/>
</dbReference>
<sequence>MSDTLNMVIDDFRKPRGRTHRSSRRGGRVSTSHVRGTLTRNARLRNAPYERQRPPRGDINGQWSHDLFEESSSNNRRSIATSSRRIISNPNGNNKLVVENLFYEVTQEDLEELFSECGTVKKVHIHYDRAGRSTGVADVVFEEPSEAEAALRKYDGKTLDVMDRLGGAPIKSARGNIRERLGNAAPPAPASRGRGRGRGRTNNSSQKSSNRKPVTYDDLDADLDAYMAIDDGSSAAEKKGKRTSRDQDVKYDICQVSILNLQNEATYCDQRFLYNGSTGNMANHLHGKHNIHEKMNKLQDKSVQLTLPQILERFKIKPHKESRNKKIRQAITEWIVVDNLPINVIQGKCYRKMMTIIDPVFLIPSNKRIKKKIHIGYTNSIEELKMLLNSKYHSWHHLLKLYKAIEWLAATLPLSENSNDLDLLELFDDATTYFSRTSYATLSIIYPLIQVLKYKY</sequence>
<dbReference type="PROSITE" id="PS50102">
    <property type="entry name" value="RRM"/>
    <property type="match status" value="1"/>
</dbReference>
<dbReference type="PANTHER" id="PTHR19965">
    <property type="entry name" value="RNA AND EXPORT FACTOR BINDING PROTEIN"/>
    <property type="match status" value="1"/>
</dbReference>
<gene>
    <name evidence="5" type="ORF">FWILDA_LOCUS13164</name>
</gene>
<protein>
    <submittedName>
        <fullName evidence="5">17_t:CDS:1</fullName>
    </submittedName>
</protein>
<dbReference type="InterPro" id="IPR035979">
    <property type="entry name" value="RBD_domain_sf"/>
</dbReference>
<dbReference type="GO" id="GO:0006406">
    <property type="term" value="P:mRNA export from nucleus"/>
    <property type="evidence" value="ECO:0007669"/>
    <property type="project" value="TreeGrafter"/>
</dbReference>
<dbReference type="SMART" id="SM01218">
    <property type="entry name" value="FoP_duplication"/>
    <property type="match status" value="1"/>
</dbReference>
<organism evidence="5 6">
    <name type="scientific">Funneliformis geosporum</name>
    <dbReference type="NCBI Taxonomy" id="1117311"/>
    <lineage>
        <taxon>Eukaryota</taxon>
        <taxon>Fungi</taxon>
        <taxon>Fungi incertae sedis</taxon>
        <taxon>Mucoromycota</taxon>
        <taxon>Glomeromycotina</taxon>
        <taxon>Glomeromycetes</taxon>
        <taxon>Glomerales</taxon>
        <taxon>Glomeraceae</taxon>
        <taxon>Funneliformis</taxon>
    </lineage>
</organism>
<keyword evidence="6" id="KW-1185">Reference proteome</keyword>
<reference evidence="5" key="1">
    <citation type="submission" date="2022-08" db="EMBL/GenBank/DDBJ databases">
        <authorList>
            <person name="Kallberg Y."/>
            <person name="Tangrot J."/>
            <person name="Rosling A."/>
        </authorList>
    </citation>
    <scope>NUCLEOTIDE SEQUENCE</scope>
    <source>
        <strain evidence="5">Wild A</strain>
    </source>
</reference>
<feature type="domain" description="RRM" evidence="4">
    <location>
        <begin position="94"/>
        <end position="177"/>
    </location>
</feature>
<feature type="compositionally biased region" description="Basic residues" evidence="3">
    <location>
        <begin position="15"/>
        <end position="27"/>
    </location>
</feature>
<dbReference type="SMART" id="SM00360">
    <property type="entry name" value="RRM"/>
    <property type="match status" value="1"/>
</dbReference>
<evidence type="ECO:0000313" key="6">
    <source>
        <dbReference type="Proteomes" id="UP001153678"/>
    </source>
</evidence>
<dbReference type="Gene3D" id="3.30.70.330">
    <property type="match status" value="1"/>
</dbReference>
<dbReference type="SUPFAM" id="SSF54928">
    <property type="entry name" value="RNA-binding domain, RBD"/>
    <property type="match status" value="1"/>
</dbReference>
<feature type="non-terminal residue" evidence="5">
    <location>
        <position position="456"/>
    </location>
</feature>
<feature type="region of interest" description="Disordered" evidence="3">
    <location>
        <begin position="168"/>
        <end position="216"/>
    </location>
</feature>
<keyword evidence="1 2" id="KW-0694">RNA-binding</keyword>
<dbReference type="EMBL" id="CAMKVN010004711">
    <property type="protein sequence ID" value="CAI2187604.1"/>
    <property type="molecule type" value="Genomic_DNA"/>
</dbReference>
<dbReference type="Pfam" id="PF13865">
    <property type="entry name" value="FoP_duplication"/>
    <property type="match status" value="1"/>
</dbReference>
<evidence type="ECO:0000259" key="4">
    <source>
        <dbReference type="PROSITE" id="PS50102"/>
    </source>
</evidence>
<dbReference type="InterPro" id="IPR025715">
    <property type="entry name" value="FoP_C"/>
</dbReference>
<dbReference type="InterPro" id="IPR012677">
    <property type="entry name" value="Nucleotide-bd_a/b_plait_sf"/>
</dbReference>
<evidence type="ECO:0000256" key="2">
    <source>
        <dbReference type="PROSITE-ProRule" id="PRU00176"/>
    </source>
</evidence>
<dbReference type="OrthoDB" id="346839at2759"/>
<evidence type="ECO:0000256" key="1">
    <source>
        <dbReference type="ARBA" id="ARBA00022884"/>
    </source>
</evidence>
<dbReference type="InterPro" id="IPR051229">
    <property type="entry name" value="ALYREF_mRNA_export"/>
</dbReference>
<dbReference type="CDD" id="cd12418">
    <property type="entry name" value="RRM_Aly_REF_like"/>
    <property type="match status" value="1"/>
</dbReference>
<dbReference type="SUPFAM" id="SSF140996">
    <property type="entry name" value="Hermes dimerisation domain"/>
    <property type="match status" value="1"/>
</dbReference>